<evidence type="ECO:0000313" key="2">
    <source>
        <dbReference type="Proteomes" id="UP000224460"/>
    </source>
</evidence>
<protein>
    <submittedName>
        <fullName evidence="1">Uncharacterized protein</fullName>
    </submittedName>
</protein>
<reference evidence="1" key="1">
    <citation type="submission" date="2017-10" db="EMBL/GenBank/DDBJ databases">
        <title>Genome sequence of cellulolytic Lachnospiraceae bacterium XHS1971 isolated from hotspring sediment.</title>
        <authorList>
            <person name="Vasudevan G."/>
            <person name="Joshi A.J."/>
            <person name="Hivarkar S."/>
            <person name="Lanjekar V.B."/>
            <person name="Dhakephalkar P.K."/>
            <person name="Dagar S."/>
        </authorList>
    </citation>
    <scope>NUCLEOTIDE SEQUENCE</scope>
    <source>
        <strain evidence="1">XHS1971</strain>
    </source>
</reference>
<accession>A0AC61DA50</accession>
<keyword evidence="2" id="KW-1185">Reference proteome</keyword>
<evidence type="ECO:0000313" key="1">
    <source>
        <dbReference type="EMBL" id="PHV69546.1"/>
    </source>
</evidence>
<proteinExistence type="predicted"/>
<dbReference type="EMBL" id="PEDL01000024">
    <property type="protein sequence ID" value="PHV69546.1"/>
    <property type="molecule type" value="Genomic_DNA"/>
</dbReference>
<organism evidence="1 2">
    <name type="scientific">Sporanaerobium hydrogeniformans</name>
    <dbReference type="NCBI Taxonomy" id="3072179"/>
    <lineage>
        <taxon>Bacteria</taxon>
        <taxon>Bacillati</taxon>
        <taxon>Bacillota</taxon>
        <taxon>Clostridia</taxon>
        <taxon>Lachnospirales</taxon>
        <taxon>Lachnospiraceae</taxon>
        <taxon>Sporanaerobium</taxon>
    </lineage>
</organism>
<dbReference type="Proteomes" id="UP000224460">
    <property type="component" value="Unassembled WGS sequence"/>
</dbReference>
<sequence>MFYWWVRVFNWIHDGDTHYDNEDYNWCNRGKGEMLDEFYIKLEENDRDKAKEEVKKRLNNSDLRFAKPRKGKDGIYAVMMDSDKRWHDRFYNQVDTYCISCHKHIKGPAANFPRIDWGDFSGKDNFYCSYDCKREIEAKMRGIEGEFQERETPSGIVGYIYHMYNRKEDKHYIGQTKYLPFFRWQEHIKSGSKGNICDIVFEVLTEVNKNYSSNEKNQEYMNNIEAWWIQKYRDEGFEIINDVIPRLTIESLKKAFSEFIAGQQELSI</sequence>
<gene>
    <name evidence="1" type="ORF">CS063_14975</name>
</gene>
<comment type="caution">
    <text evidence="1">The sequence shown here is derived from an EMBL/GenBank/DDBJ whole genome shotgun (WGS) entry which is preliminary data.</text>
</comment>
<name>A0AC61DA50_9FIRM</name>